<reference evidence="3" key="1">
    <citation type="submission" date="2021-02" db="EMBL/GenBank/DDBJ databases">
        <authorList>
            <person name="Nowell W R."/>
        </authorList>
    </citation>
    <scope>NUCLEOTIDE SEQUENCE</scope>
</reference>
<protein>
    <recommendedName>
        <fullName evidence="1">RNA-dependent RNA polymerase</fullName>
        <ecNumber evidence="1">2.7.7.48</ecNumber>
    </recommendedName>
</protein>
<dbReference type="PANTHER" id="PTHR23079:SF55">
    <property type="entry name" value="RNA-DIRECTED RNA POLYMERASE"/>
    <property type="match status" value="1"/>
</dbReference>
<dbReference type="Pfam" id="PF05183">
    <property type="entry name" value="RdRP"/>
    <property type="match status" value="1"/>
</dbReference>
<comment type="similarity">
    <text evidence="1">Belongs to the RdRP family.</text>
</comment>
<feature type="non-terminal residue" evidence="3">
    <location>
        <position position="455"/>
    </location>
</feature>
<dbReference type="EC" id="2.7.7.48" evidence="1"/>
<dbReference type="InterPro" id="IPR057596">
    <property type="entry name" value="RDRP_core"/>
</dbReference>
<evidence type="ECO:0000259" key="2">
    <source>
        <dbReference type="Pfam" id="PF05183"/>
    </source>
</evidence>
<accession>A0A816GZB5</accession>
<keyword evidence="1" id="KW-0694">RNA-binding</keyword>
<evidence type="ECO:0000313" key="3">
    <source>
        <dbReference type="EMBL" id="CAF1680357.1"/>
    </source>
</evidence>
<keyword evidence="1" id="KW-0696">RNA-directed RNA polymerase</keyword>
<keyword evidence="1" id="KW-0548">Nucleotidyltransferase</keyword>
<dbReference type="Proteomes" id="UP000663828">
    <property type="component" value="Unassembled WGS sequence"/>
</dbReference>
<gene>
    <name evidence="3" type="ORF">XAT740_LOCUS60436</name>
</gene>
<dbReference type="EMBL" id="CAJNOR010014909">
    <property type="protein sequence ID" value="CAF1680357.1"/>
    <property type="molecule type" value="Genomic_DNA"/>
</dbReference>
<evidence type="ECO:0000313" key="4">
    <source>
        <dbReference type="Proteomes" id="UP000663828"/>
    </source>
</evidence>
<keyword evidence="4" id="KW-1185">Reference proteome</keyword>
<evidence type="ECO:0000256" key="1">
    <source>
        <dbReference type="RuleBase" id="RU363098"/>
    </source>
</evidence>
<dbReference type="GO" id="GO:0031380">
    <property type="term" value="C:nuclear RNA-directed RNA polymerase complex"/>
    <property type="evidence" value="ECO:0007669"/>
    <property type="project" value="TreeGrafter"/>
</dbReference>
<dbReference type="GO" id="GO:0003723">
    <property type="term" value="F:RNA binding"/>
    <property type="evidence" value="ECO:0007669"/>
    <property type="project" value="UniProtKB-KW"/>
</dbReference>
<comment type="catalytic activity">
    <reaction evidence="1">
        <text>RNA(n) + a ribonucleoside 5'-triphosphate = RNA(n+1) + diphosphate</text>
        <dbReference type="Rhea" id="RHEA:21248"/>
        <dbReference type="Rhea" id="RHEA-COMP:14527"/>
        <dbReference type="Rhea" id="RHEA-COMP:17342"/>
        <dbReference type="ChEBI" id="CHEBI:33019"/>
        <dbReference type="ChEBI" id="CHEBI:61557"/>
        <dbReference type="ChEBI" id="CHEBI:140395"/>
        <dbReference type="EC" id="2.7.7.48"/>
    </reaction>
</comment>
<organism evidence="3 4">
    <name type="scientific">Adineta ricciae</name>
    <name type="common">Rotifer</name>
    <dbReference type="NCBI Taxonomy" id="249248"/>
    <lineage>
        <taxon>Eukaryota</taxon>
        <taxon>Metazoa</taxon>
        <taxon>Spiralia</taxon>
        <taxon>Gnathifera</taxon>
        <taxon>Rotifera</taxon>
        <taxon>Eurotatoria</taxon>
        <taxon>Bdelloidea</taxon>
        <taxon>Adinetida</taxon>
        <taxon>Adinetidae</taxon>
        <taxon>Adineta</taxon>
    </lineage>
</organism>
<dbReference type="GO" id="GO:0030422">
    <property type="term" value="P:siRNA processing"/>
    <property type="evidence" value="ECO:0007669"/>
    <property type="project" value="TreeGrafter"/>
</dbReference>
<sequence length="455" mass="51972">KQNLRISYEKYDANRLVEKYDPSCSKNKFLSIAFDQKLDNEFVEQVLSNVVRINDEIYHFIGHSNSQLKSRSCYLYAGPIDEIEKILNDNGDFQKIKNLSKRVARIGLLFSSCTPSIHIESDHVVDIDDVERNGYTFTDGCGIIGRKLAKEIVPYLSGFKKPMLTIDEDNSHEENPCPCAFQIRYQGYKGVLMINDDDNDDAIRVRPSMKKFTGTISTCLCVCDDGYSGPRLGFLIKQFIILLSGLNIPDEIFLKKQEESFRDIVHMCDDMNIALKYCLYFDRIDLVHHLLANNIEVVQTQVQSMQKKALESVEKLKIPITKSRLAFGVCDPYGILKPDEVYFRPTFNGRQLMLDSKICFVAKSPSYHLGDILVLKLTSYKQLEHLYDVVVFSTNGARPRPNEIAGSDLDGDKYLICWDNDLIPKKINKPMDYSSTAKAQESALIERKDRIAQFA</sequence>
<proteinExistence type="inferred from homology"/>
<name>A0A816GZB5_ADIRI</name>
<feature type="domain" description="RDRP core" evidence="2">
    <location>
        <begin position="13"/>
        <end position="442"/>
    </location>
</feature>
<dbReference type="GO" id="GO:0003968">
    <property type="term" value="F:RNA-directed RNA polymerase activity"/>
    <property type="evidence" value="ECO:0007669"/>
    <property type="project" value="UniProtKB-KW"/>
</dbReference>
<keyword evidence="1" id="KW-0808">Transferase</keyword>
<dbReference type="InterPro" id="IPR007855">
    <property type="entry name" value="RDRP"/>
</dbReference>
<feature type="non-terminal residue" evidence="3">
    <location>
        <position position="1"/>
    </location>
</feature>
<comment type="caution">
    <text evidence="3">The sequence shown here is derived from an EMBL/GenBank/DDBJ whole genome shotgun (WGS) entry which is preliminary data.</text>
</comment>
<dbReference type="AlphaFoldDB" id="A0A816GZB5"/>
<dbReference type="PANTHER" id="PTHR23079">
    <property type="entry name" value="RNA-DEPENDENT RNA POLYMERASE"/>
    <property type="match status" value="1"/>
</dbReference>